<dbReference type="PATRIC" id="fig|768706.3.peg.1012"/>
<keyword evidence="3 12" id="KW-0554">One-carbon metabolism</keyword>
<feature type="binding site" evidence="12">
    <location>
        <begin position="186"/>
        <end position="188"/>
    </location>
    <ligand>
        <name>NADP(+)</name>
        <dbReference type="ChEBI" id="CHEBI:58349"/>
    </ligand>
</feature>
<dbReference type="Gene3D" id="3.40.50.720">
    <property type="entry name" value="NAD(P)-binding Rossmann-like Domain"/>
    <property type="match status" value="1"/>
</dbReference>
<evidence type="ECO:0000256" key="5">
    <source>
        <dbReference type="ARBA" id="ARBA00022755"/>
    </source>
</evidence>
<dbReference type="GO" id="GO:0035999">
    <property type="term" value="P:tetrahydrofolate interconversion"/>
    <property type="evidence" value="ECO:0007669"/>
    <property type="project" value="UniProtKB-UniRule"/>
</dbReference>
<comment type="similarity">
    <text evidence="12">Belongs to the tetrahydrofolate dehydrogenase/cyclohydrolase family.</text>
</comment>
<evidence type="ECO:0000256" key="3">
    <source>
        <dbReference type="ARBA" id="ARBA00022563"/>
    </source>
</evidence>
<comment type="subunit">
    <text evidence="2 12">Homodimer.</text>
</comment>
<dbReference type="AlphaFoldDB" id="G7W868"/>
<dbReference type="Pfam" id="PF00763">
    <property type="entry name" value="THF_DHG_CYH"/>
    <property type="match status" value="1"/>
</dbReference>
<dbReference type="KEGG" id="dor:Desor_1040"/>
<comment type="caution">
    <text evidence="12">Lacks conserved residue(s) required for the propagation of feature annotation.</text>
</comment>
<keyword evidence="4 12" id="KW-0028">Amino-acid biosynthesis</keyword>
<dbReference type="PANTHER" id="PTHR48099">
    <property type="entry name" value="C-1-TETRAHYDROFOLATE SYNTHASE, CYTOPLASMIC-RELATED"/>
    <property type="match status" value="1"/>
</dbReference>
<proteinExistence type="inferred from homology"/>
<protein>
    <recommendedName>
        <fullName evidence="12">Bifunctional protein FolD</fullName>
    </recommendedName>
    <domain>
        <recommendedName>
            <fullName evidence="12">Methylenetetrahydrofolate dehydrogenase</fullName>
            <ecNumber evidence="12">1.5.1.5</ecNumber>
        </recommendedName>
    </domain>
    <domain>
        <recommendedName>
            <fullName evidence="12">Methenyltetrahydrofolate cyclohydrolase</fullName>
            <ecNumber evidence="12">3.5.4.9</ecNumber>
        </recommendedName>
    </domain>
</protein>
<dbReference type="FunFam" id="3.40.50.10860:FF:000005">
    <property type="entry name" value="C-1-tetrahydrofolate synthase, cytoplasmic, putative"/>
    <property type="match status" value="1"/>
</dbReference>
<keyword evidence="16" id="KW-1185">Reference proteome</keyword>
<keyword evidence="10 12" id="KW-0486">Methionine biosynthesis</keyword>
<evidence type="ECO:0000256" key="2">
    <source>
        <dbReference type="ARBA" id="ARBA00011738"/>
    </source>
</evidence>
<keyword evidence="9 12" id="KW-0368">Histidine biosynthesis</keyword>
<dbReference type="UniPathway" id="UPA00193"/>
<accession>G7W868</accession>
<evidence type="ECO:0000313" key="15">
    <source>
        <dbReference type="EMBL" id="AET66714.1"/>
    </source>
</evidence>
<evidence type="ECO:0000256" key="11">
    <source>
        <dbReference type="ARBA" id="ARBA00023268"/>
    </source>
</evidence>
<reference evidence="16" key="1">
    <citation type="submission" date="2011-11" db="EMBL/GenBank/DDBJ databases">
        <title>Complete sequence of Desulfosporosinus orientis DSM 765.</title>
        <authorList>
            <person name="Lucas S."/>
            <person name="Han J."/>
            <person name="Lapidus A."/>
            <person name="Cheng J.-F."/>
            <person name="Goodwin L."/>
            <person name="Pitluck S."/>
            <person name="Peters L."/>
            <person name="Ovchinnikova G."/>
            <person name="Teshima H."/>
            <person name="Detter J.C."/>
            <person name="Han C."/>
            <person name="Tapia R."/>
            <person name="Land M."/>
            <person name="Hauser L."/>
            <person name="Kyrpides N."/>
            <person name="Ivanova N."/>
            <person name="Pagani I."/>
            <person name="Pester M."/>
            <person name="Spring S."/>
            <person name="Ollivier B."/>
            <person name="Rattei T."/>
            <person name="Klenk H.-P."/>
            <person name="Wagner M."/>
            <person name="Loy A."/>
            <person name="Woyke T."/>
        </authorList>
    </citation>
    <scope>NUCLEOTIDE SEQUENCE [LARGE SCALE GENOMIC DNA]</scope>
    <source>
        <strain evidence="16">ATCC 19365 / DSM 765 / NCIMB 8382 / VKM B-1628</strain>
    </source>
</reference>
<sequence length="305" mass="32609">MISILKENKFQSLLINLKGVCVLAQLLDGKAVSKIMKEEIREEIAQWKEKGVQPKLAVILVGDDPASVVYARSKQKVCEGIGMAFELFTMPGSTPEADILAKIESLNNDQNVHGIMIELPLPKGISKEKVMAAVRPEKDVDGVHPINRGYILSGEEGLFPATPQSCIELLLRSGVEIAGKHVVIVGRGETVGKPLVFLILKHNATVTICHSKTPDLGAHTRQADILIAAVGRAKLIKKDMVKAGAIVVDAGINEIPEGICGDVDFEAVQEVADRISPVPGGVGSLTTALIMRNVLKGIVLQGGTR</sequence>
<dbReference type="PANTHER" id="PTHR48099:SF5">
    <property type="entry name" value="C-1-TETRAHYDROFOLATE SYNTHASE, CYTOPLASMIC"/>
    <property type="match status" value="1"/>
</dbReference>
<evidence type="ECO:0000256" key="1">
    <source>
        <dbReference type="ARBA" id="ARBA00004777"/>
    </source>
</evidence>
<evidence type="ECO:0000313" key="16">
    <source>
        <dbReference type="Proteomes" id="UP000006346"/>
    </source>
</evidence>
<dbReference type="EC" id="1.5.1.5" evidence="12"/>
<dbReference type="PRINTS" id="PR00085">
    <property type="entry name" value="THFDHDRGNASE"/>
</dbReference>
<dbReference type="InterPro" id="IPR036291">
    <property type="entry name" value="NAD(P)-bd_dom_sf"/>
</dbReference>
<dbReference type="InterPro" id="IPR046346">
    <property type="entry name" value="Aminoacid_DH-like_N_sf"/>
</dbReference>
<organism evidence="15 16">
    <name type="scientific">Desulfosporosinus orientis (strain ATCC 19365 / DSM 765 / NCIMB 8382 / VKM B-1628 / Singapore I)</name>
    <name type="common">Desulfotomaculum orientis</name>
    <dbReference type="NCBI Taxonomy" id="768706"/>
    <lineage>
        <taxon>Bacteria</taxon>
        <taxon>Bacillati</taxon>
        <taxon>Bacillota</taxon>
        <taxon>Clostridia</taxon>
        <taxon>Eubacteriales</taxon>
        <taxon>Desulfitobacteriaceae</taxon>
        <taxon>Desulfosporosinus</taxon>
    </lineage>
</organism>
<keyword evidence="7 12" id="KW-0521">NADP</keyword>
<dbReference type="GO" id="GO:0004477">
    <property type="term" value="F:methenyltetrahydrofolate cyclohydrolase activity"/>
    <property type="evidence" value="ECO:0007669"/>
    <property type="project" value="UniProtKB-UniRule"/>
</dbReference>
<feature type="domain" description="Tetrahydrofolate dehydrogenase/cyclohydrolase catalytic" evidence="13">
    <location>
        <begin position="27"/>
        <end position="141"/>
    </location>
</feature>
<feature type="domain" description="Tetrahydrofolate dehydrogenase/cyclohydrolase NAD(P)-binding" evidence="14">
    <location>
        <begin position="160"/>
        <end position="297"/>
    </location>
</feature>
<dbReference type="InterPro" id="IPR020631">
    <property type="entry name" value="THF_DH/CycHdrlase_NAD-bd_dom"/>
</dbReference>
<keyword evidence="11 12" id="KW-0511">Multifunctional enzyme</keyword>
<dbReference type="GO" id="GO:0005829">
    <property type="term" value="C:cytosol"/>
    <property type="evidence" value="ECO:0007669"/>
    <property type="project" value="TreeGrafter"/>
</dbReference>
<evidence type="ECO:0000259" key="14">
    <source>
        <dbReference type="Pfam" id="PF02882"/>
    </source>
</evidence>
<evidence type="ECO:0000256" key="10">
    <source>
        <dbReference type="ARBA" id="ARBA00023167"/>
    </source>
</evidence>
<evidence type="ECO:0000256" key="9">
    <source>
        <dbReference type="ARBA" id="ARBA00023102"/>
    </source>
</evidence>
<reference evidence="15 16" key="2">
    <citation type="journal article" date="2012" name="J. Bacteriol.">
        <title>Complete genome sequences of Desulfosporosinus orientis DSM765T, Desulfosporosinus youngiae DSM17734T, Desulfosporosinus meridiei DSM13257T, and Desulfosporosinus acidiphilus DSM22704T.</title>
        <authorList>
            <person name="Pester M."/>
            <person name="Brambilla E."/>
            <person name="Alazard D."/>
            <person name="Rattei T."/>
            <person name="Weinmaier T."/>
            <person name="Han J."/>
            <person name="Lucas S."/>
            <person name="Lapidus A."/>
            <person name="Cheng J.F."/>
            <person name="Goodwin L."/>
            <person name="Pitluck S."/>
            <person name="Peters L."/>
            <person name="Ovchinnikova G."/>
            <person name="Teshima H."/>
            <person name="Detter J.C."/>
            <person name="Han C.S."/>
            <person name="Tapia R."/>
            <person name="Land M.L."/>
            <person name="Hauser L."/>
            <person name="Kyrpides N.C."/>
            <person name="Ivanova N.N."/>
            <person name="Pagani I."/>
            <person name="Huntmann M."/>
            <person name="Wei C.L."/>
            <person name="Davenport K.W."/>
            <person name="Daligault H."/>
            <person name="Chain P.S."/>
            <person name="Chen A."/>
            <person name="Mavromatis K."/>
            <person name="Markowitz V."/>
            <person name="Szeto E."/>
            <person name="Mikhailova N."/>
            <person name="Pati A."/>
            <person name="Wagner M."/>
            <person name="Woyke T."/>
            <person name="Ollivier B."/>
            <person name="Klenk H.P."/>
            <person name="Spring S."/>
            <person name="Loy A."/>
        </authorList>
    </citation>
    <scope>NUCLEOTIDE SEQUENCE [LARGE SCALE GENOMIC DNA]</scope>
    <source>
        <strain evidence="16">ATCC 19365 / DSM 765 / NCIMB 8382 / VKM B-1628</strain>
    </source>
</reference>
<dbReference type="GO" id="GO:0009086">
    <property type="term" value="P:methionine biosynthetic process"/>
    <property type="evidence" value="ECO:0007669"/>
    <property type="project" value="UniProtKB-KW"/>
</dbReference>
<dbReference type="EMBL" id="CP003108">
    <property type="protein sequence ID" value="AET66714.1"/>
    <property type="molecule type" value="Genomic_DNA"/>
</dbReference>
<dbReference type="InterPro" id="IPR020630">
    <property type="entry name" value="THF_DH/CycHdrlase_cat_dom"/>
</dbReference>
<keyword evidence="6 12" id="KW-0378">Hydrolase</keyword>
<dbReference type="FunFam" id="3.40.50.720:FF:000094">
    <property type="entry name" value="Bifunctional protein FolD"/>
    <property type="match status" value="1"/>
</dbReference>
<dbReference type="EC" id="3.5.4.9" evidence="12"/>
<dbReference type="STRING" id="768706.Desor_1040"/>
<dbReference type="HOGENOM" id="CLU_034045_2_1_9"/>
<keyword evidence="8 12" id="KW-0560">Oxidoreductase</keyword>
<dbReference type="CDD" id="cd01080">
    <property type="entry name" value="NAD_bind_m-THF_DH_Cyclohyd"/>
    <property type="match status" value="1"/>
</dbReference>
<comment type="catalytic activity">
    <reaction evidence="12">
        <text>(6R)-5,10-methenyltetrahydrofolate + H2O = (6R)-10-formyltetrahydrofolate + H(+)</text>
        <dbReference type="Rhea" id="RHEA:23700"/>
        <dbReference type="ChEBI" id="CHEBI:15377"/>
        <dbReference type="ChEBI" id="CHEBI:15378"/>
        <dbReference type="ChEBI" id="CHEBI:57455"/>
        <dbReference type="ChEBI" id="CHEBI:195366"/>
        <dbReference type="EC" id="3.5.4.9"/>
    </reaction>
</comment>
<dbReference type="SUPFAM" id="SSF53223">
    <property type="entry name" value="Aminoacid dehydrogenase-like, N-terminal domain"/>
    <property type="match status" value="1"/>
</dbReference>
<dbReference type="GO" id="GO:0004488">
    <property type="term" value="F:methylenetetrahydrofolate dehydrogenase (NADP+) activity"/>
    <property type="evidence" value="ECO:0007669"/>
    <property type="project" value="UniProtKB-UniRule"/>
</dbReference>
<dbReference type="eggNOG" id="COG0190">
    <property type="taxonomic scope" value="Bacteria"/>
</dbReference>
<dbReference type="Proteomes" id="UP000006346">
    <property type="component" value="Chromosome"/>
</dbReference>
<dbReference type="InterPro" id="IPR000672">
    <property type="entry name" value="THF_DH/CycHdrlase"/>
</dbReference>
<evidence type="ECO:0000256" key="8">
    <source>
        <dbReference type="ARBA" id="ARBA00023002"/>
    </source>
</evidence>
<dbReference type="Gene3D" id="3.40.50.10860">
    <property type="entry name" value="Leucine Dehydrogenase, chain A, domain 1"/>
    <property type="match status" value="1"/>
</dbReference>
<feature type="binding site" evidence="12">
    <location>
        <position position="252"/>
    </location>
    <ligand>
        <name>NADP(+)</name>
        <dbReference type="ChEBI" id="CHEBI:58349"/>
    </ligand>
</feature>
<comment type="pathway">
    <text evidence="1 12">One-carbon metabolism; tetrahydrofolate interconversion.</text>
</comment>
<comment type="catalytic activity">
    <reaction evidence="12">
        <text>(6R)-5,10-methylene-5,6,7,8-tetrahydrofolate + NADP(+) = (6R)-5,10-methenyltetrahydrofolate + NADPH</text>
        <dbReference type="Rhea" id="RHEA:22812"/>
        <dbReference type="ChEBI" id="CHEBI:15636"/>
        <dbReference type="ChEBI" id="CHEBI:57455"/>
        <dbReference type="ChEBI" id="CHEBI:57783"/>
        <dbReference type="ChEBI" id="CHEBI:58349"/>
        <dbReference type="EC" id="1.5.1.5"/>
    </reaction>
</comment>
<evidence type="ECO:0000256" key="12">
    <source>
        <dbReference type="HAMAP-Rule" id="MF_01576"/>
    </source>
</evidence>
<evidence type="ECO:0000259" key="13">
    <source>
        <dbReference type="Pfam" id="PF00763"/>
    </source>
</evidence>
<keyword evidence="5 12" id="KW-0658">Purine biosynthesis</keyword>
<dbReference type="SUPFAM" id="SSF51735">
    <property type="entry name" value="NAD(P)-binding Rossmann-fold domains"/>
    <property type="match status" value="1"/>
</dbReference>
<evidence type="ECO:0000256" key="4">
    <source>
        <dbReference type="ARBA" id="ARBA00022605"/>
    </source>
</evidence>
<evidence type="ECO:0000256" key="7">
    <source>
        <dbReference type="ARBA" id="ARBA00022857"/>
    </source>
</evidence>
<name>G7W868_DESOD</name>
<comment type="function">
    <text evidence="12">Catalyzes the oxidation of 5,10-methylenetetrahydrofolate to 5,10-methenyltetrahydrofolate and then the hydrolysis of 5,10-methenyltetrahydrofolate to 10-formyltetrahydrofolate.</text>
</comment>
<dbReference type="HAMAP" id="MF_01576">
    <property type="entry name" value="THF_DHG_CYH"/>
    <property type="match status" value="1"/>
</dbReference>
<evidence type="ECO:0000256" key="6">
    <source>
        <dbReference type="ARBA" id="ARBA00022801"/>
    </source>
</evidence>
<dbReference type="Pfam" id="PF02882">
    <property type="entry name" value="THF_DHG_CYH_C"/>
    <property type="match status" value="1"/>
</dbReference>
<gene>
    <name evidence="12" type="primary">folD</name>
    <name evidence="15" type="ordered locus">Desor_1040</name>
</gene>
<dbReference type="GO" id="GO:0006164">
    <property type="term" value="P:purine nucleotide biosynthetic process"/>
    <property type="evidence" value="ECO:0007669"/>
    <property type="project" value="UniProtKB-KW"/>
</dbReference>
<dbReference type="GO" id="GO:0000105">
    <property type="term" value="P:L-histidine biosynthetic process"/>
    <property type="evidence" value="ECO:0007669"/>
    <property type="project" value="UniProtKB-KW"/>
</dbReference>